<name>A0A1F6G7H4_9PROT</name>
<dbReference type="Pfam" id="PF06245">
    <property type="entry name" value="DUF1015"/>
    <property type="match status" value="1"/>
</dbReference>
<gene>
    <name evidence="1" type="ORF">A2527_09365</name>
</gene>
<reference evidence="1 2" key="1">
    <citation type="journal article" date="2016" name="Nat. Commun.">
        <title>Thousands of microbial genomes shed light on interconnected biogeochemical processes in an aquifer system.</title>
        <authorList>
            <person name="Anantharaman K."/>
            <person name="Brown C.T."/>
            <person name="Hug L.A."/>
            <person name="Sharon I."/>
            <person name="Castelle C.J."/>
            <person name="Probst A.J."/>
            <person name="Thomas B.C."/>
            <person name="Singh A."/>
            <person name="Wilkins M.J."/>
            <person name="Karaoz U."/>
            <person name="Brodie E.L."/>
            <person name="Williams K.H."/>
            <person name="Hubbard S.S."/>
            <person name="Banfield J.F."/>
        </authorList>
    </citation>
    <scope>NUCLEOTIDE SEQUENCE [LARGE SCALE GENOMIC DNA]</scope>
</reference>
<proteinExistence type="predicted"/>
<sequence length="415" mass="46715">MPLIRPFKALRPLPQKAQELAAPPYDVLNSDEARTMASGKPLSFLHISKPEIDLDPQIDHYSPEVYQKGAQNLQALINQGILRQDKEAGYYFYEMEAEGHKQRGLVAVASAEDYDRDLIVKHELTREDKEQDRIRMIDQMNCQASPVLLAFNADQEYRAIATASTNNPPEFEVLGPDGVIHRLWCVFDPELIERLNLIFTGPNAKVTKLYIADGHHRSASGAKIAAKRKAANPAHTGEEPYNYFLAVIFPADQMRILDYNRVVKDLNGLRPDAFLAEIRGAFNLEEKSEAHRPTRPGEFGMYLERKWYKVTIKPQMIPTDPVQALDVSLLYDHLLAPILGIGNPRTDQRIDFVGGARGLGELKRRVDSGEMAVAFSLYPTQMSQIMAVAEAGQIMPPKSTWFEPKLLDGLICHLL</sequence>
<dbReference type="Proteomes" id="UP000178449">
    <property type="component" value="Unassembled WGS sequence"/>
</dbReference>
<protein>
    <recommendedName>
        <fullName evidence="3">DUF1015 domain-containing protein</fullName>
    </recommendedName>
</protein>
<dbReference type="AlphaFoldDB" id="A0A1F6G7H4"/>
<dbReference type="EMBL" id="MFNE01000043">
    <property type="protein sequence ID" value="OGG94051.1"/>
    <property type="molecule type" value="Genomic_DNA"/>
</dbReference>
<dbReference type="InterPro" id="IPR008323">
    <property type="entry name" value="UCP033563"/>
</dbReference>
<comment type="caution">
    <text evidence="1">The sequence shown here is derived from an EMBL/GenBank/DDBJ whole genome shotgun (WGS) entry which is preliminary data.</text>
</comment>
<accession>A0A1F6G7H4</accession>
<dbReference type="PIRSF" id="PIRSF033563">
    <property type="entry name" value="UCP033563"/>
    <property type="match status" value="1"/>
</dbReference>
<organism evidence="1 2">
    <name type="scientific">Candidatus Lambdaproteobacteria bacterium RIFOXYD2_FULL_50_16</name>
    <dbReference type="NCBI Taxonomy" id="1817772"/>
    <lineage>
        <taxon>Bacteria</taxon>
        <taxon>Pseudomonadati</taxon>
        <taxon>Pseudomonadota</taxon>
        <taxon>Candidatus Lambdaproteobacteria</taxon>
    </lineage>
</organism>
<dbReference type="STRING" id="1817772.A2527_09365"/>
<evidence type="ECO:0000313" key="2">
    <source>
        <dbReference type="Proteomes" id="UP000178449"/>
    </source>
</evidence>
<evidence type="ECO:0000313" key="1">
    <source>
        <dbReference type="EMBL" id="OGG94051.1"/>
    </source>
</evidence>
<dbReference type="PANTHER" id="PTHR36454:SF1">
    <property type="entry name" value="DUF1015 DOMAIN-CONTAINING PROTEIN"/>
    <property type="match status" value="1"/>
</dbReference>
<dbReference type="PANTHER" id="PTHR36454">
    <property type="entry name" value="LMO2823 PROTEIN"/>
    <property type="match status" value="1"/>
</dbReference>
<evidence type="ECO:0008006" key="3">
    <source>
        <dbReference type="Google" id="ProtNLM"/>
    </source>
</evidence>